<reference evidence="4 5" key="1">
    <citation type="journal article" date="2021" name="BMC Genomics">
        <title>Genome-resolved metagenome and metatranscriptome analyses of thermophilic composting reveal key bacterial players and their metabolic interactions.</title>
        <authorList>
            <person name="Braga L.P.P."/>
            <person name="Pereira R.V."/>
            <person name="Martins L.F."/>
            <person name="Moura L.M.S."/>
            <person name="Sanchez F.B."/>
            <person name="Patane J.S.L."/>
            <person name="da Silva A.M."/>
            <person name="Setubal J.C."/>
        </authorList>
    </citation>
    <scope>NUCLEOTIDE SEQUENCE [LARGE SCALE GENOMIC DNA]</scope>
    <source>
        <strain evidence="4">ZC4RG45</strain>
    </source>
</reference>
<dbReference type="CDD" id="cd06818">
    <property type="entry name" value="PLPDE_III_cryptic_DSD"/>
    <property type="match status" value="1"/>
</dbReference>
<comment type="caution">
    <text evidence="4">The sequence shown here is derived from an EMBL/GenBank/DDBJ whole genome shotgun (WGS) entry which is preliminary data.</text>
</comment>
<gene>
    <name evidence="4" type="ORF">DIU77_014210</name>
</gene>
<dbReference type="EMBL" id="QGUI02000206">
    <property type="protein sequence ID" value="MFO7193392.1"/>
    <property type="molecule type" value="Genomic_DNA"/>
</dbReference>
<comment type="similarity">
    <text evidence="1">Belongs to the DSD1 family.</text>
</comment>
<feature type="domain" description="D-serine dehydratase-like" evidence="3">
    <location>
        <begin position="320"/>
        <end position="414"/>
    </location>
</feature>
<dbReference type="InterPro" id="IPR029066">
    <property type="entry name" value="PLP-binding_barrel"/>
</dbReference>
<dbReference type="PANTHER" id="PTHR28004:SF8">
    <property type="entry name" value="D-SERINE DEAMINASE"/>
    <property type="match status" value="1"/>
</dbReference>
<dbReference type="InterPro" id="IPR026956">
    <property type="entry name" value="D-ser_dehydrat-like_dom"/>
</dbReference>
<evidence type="ECO:0000313" key="5">
    <source>
        <dbReference type="Proteomes" id="UP000249324"/>
    </source>
</evidence>
<dbReference type="Pfam" id="PF14031">
    <property type="entry name" value="D-ser_dehydrat"/>
    <property type="match status" value="1"/>
</dbReference>
<organism evidence="4 5">
    <name type="scientific">Thermocrispum agreste</name>
    <dbReference type="NCBI Taxonomy" id="37925"/>
    <lineage>
        <taxon>Bacteria</taxon>
        <taxon>Bacillati</taxon>
        <taxon>Actinomycetota</taxon>
        <taxon>Actinomycetes</taxon>
        <taxon>Pseudonocardiales</taxon>
        <taxon>Pseudonocardiaceae</taxon>
        <taxon>Thermocrispum</taxon>
    </lineage>
</organism>
<dbReference type="Gene3D" id="3.20.20.10">
    <property type="entry name" value="Alanine racemase"/>
    <property type="match status" value="1"/>
</dbReference>
<dbReference type="SUPFAM" id="SSF51419">
    <property type="entry name" value="PLP-binding barrel"/>
    <property type="match status" value="1"/>
</dbReference>
<evidence type="ECO:0000259" key="3">
    <source>
        <dbReference type="SMART" id="SM01119"/>
    </source>
</evidence>
<evidence type="ECO:0000313" key="4">
    <source>
        <dbReference type="EMBL" id="MFO7193392.1"/>
    </source>
</evidence>
<proteinExistence type="inferred from homology"/>
<dbReference type="SMART" id="SM01119">
    <property type="entry name" value="D-ser_dehydrat"/>
    <property type="match status" value="1"/>
</dbReference>
<dbReference type="Pfam" id="PF01168">
    <property type="entry name" value="Ala_racemase_N"/>
    <property type="match status" value="1"/>
</dbReference>
<dbReference type="InterPro" id="IPR042208">
    <property type="entry name" value="D-ser_dehydrat-like_sf"/>
</dbReference>
<evidence type="ECO:0000256" key="1">
    <source>
        <dbReference type="ARBA" id="ARBA00005323"/>
    </source>
</evidence>
<dbReference type="PANTHER" id="PTHR28004">
    <property type="entry name" value="ZGC:162816-RELATED"/>
    <property type="match status" value="1"/>
</dbReference>
<dbReference type="Proteomes" id="UP000249324">
    <property type="component" value="Unassembled WGS sequence"/>
</dbReference>
<dbReference type="GO" id="GO:0016829">
    <property type="term" value="F:lyase activity"/>
    <property type="evidence" value="ECO:0007669"/>
    <property type="project" value="UniProtKB-KW"/>
</dbReference>
<dbReference type="AlphaFoldDB" id="A0ABD6FHI3"/>
<dbReference type="InterPro" id="IPR051466">
    <property type="entry name" value="D-amino_acid_metab_enzyme"/>
</dbReference>
<name>A0ABD6FHI3_9PSEU</name>
<accession>A0ABD6FHI3</accession>
<keyword evidence="2" id="KW-0456">Lyase</keyword>
<evidence type="ECO:0000256" key="2">
    <source>
        <dbReference type="ARBA" id="ARBA00023239"/>
    </source>
</evidence>
<dbReference type="Gene3D" id="2.40.37.20">
    <property type="entry name" value="D-serine dehydratase-like domain"/>
    <property type="match status" value="1"/>
</dbReference>
<protein>
    <submittedName>
        <fullName evidence="4">Amino acid deaminase</fullName>
    </submittedName>
</protein>
<sequence>MDHPVGIDHRRVAAIRDEVIDWRFKGMPESLAGLSIDEAVRRRPNVFRDGFLGPLLVLADDALEHNLATMAQWCAQHGVALAPHGKTTMAPQLFARQLRHGAWGITAANASQARVYRAFGVQRILLANQLVDPAALRWLAAELRRDPSLEFCCWVDTVAGVELMTDVLDDDVQVDVLVELGADDGRTGARGLDAAVEVAEAAARSPRLRLTGVGGYEGALAHDASPESRARIDSYLHDIRELAVALAGRFQGPKVIVTVGGSAYFDQVTRALTAPWPEPMDVLPVLRSGAYVTHDDGFYRGISPLGEQPRITGFPGLRPAMRLWAQVTSRPSHDLALLTAGKRDLPFDEGLPVPQVLRRDGEVSGLDGCAVAKVNDQHAFLRPAGGVRVGDWIGLGLSHPCTAFDKWPLIPVVGDDGETVVDLIRTYF</sequence>
<dbReference type="InterPro" id="IPR001608">
    <property type="entry name" value="Ala_racemase_N"/>
</dbReference>